<comment type="caution">
    <text evidence="1">The sequence shown here is derived from an EMBL/GenBank/DDBJ whole genome shotgun (WGS) entry which is preliminary data.</text>
</comment>
<evidence type="ECO:0000313" key="1">
    <source>
        <dbReference type="EMBL" id="KAJ9097244.1"/>
    </source>
</evidence>
<accession>A0ACC2VE45</accession>
<sequence>MDPSLLIWFRTPMGTLMTASRTVNFQQAEVSRLVSHLREQISKQNKALKKAAQQIRENEKTLQNLQDAKREVIVLKQEIRKIQNNTGSNKGDAMPHSLQPTGVIRPIPQQSTSGGGMQFLATASETRSDHIPSGGMHNDGFGTEPPRSNGGRGAGGGMGDPGQNIQFQQAQQQRPLQQLFTQNIPENRMQNPVFRDNETGVILSDRTKGMGTFKHPDILAMSPRKRLRTEHVEGPQHEPIRSLGLHSLREGQNFTPNPPNNVNQARISLPPAGANGARPGNLIQGSSKSLLYPNQRNALAHEDFHAIDLRGGRSNPDIGINIERNVSRTSSRASARERLQQFKFDGNPAQHSSSPFAQPQSGMPTIRNLRPSTAMDTGSRRGPISLPPTTARPQSVADRPSTMTPRPGTTSVSHHFTPRGRRDAWIAPAATTGNANHSRFMAPGRRPS</sequence>
<proteinExistence type="predicted"/>
<protein>
    <submittedName>
        <fullName evidence="1">Uncharacterized protein</fullName>
    </submittedName>
</protein>
<gene>
    <name evidence="1" type="ORF">QFC21_004913</name>
</gene>
<organism evidence="1 2">
    <name type="scientific">Naganishia friedmannii</name>
    <dbReference type="NCBI Taxonomy" id="89922"/>
    <lineage>
        <taxon>Eukaryota</taxon>
        <taxon>Fungi</taxon>
        <taxon>Dikarya</taxon>
        <taxon>Basidiomycota</taxon>
        <taxon>Agaricomycotina</taxon>
        <taxon>Tremellomycetes</taxon>
        <taxon>Filobasidiales</taxon>
        <taxon>Filobasidiaceae</taxon>
        <taxon>Naganishia</taxon>
    </lineage>
</organism>
<dbReference type="EMBL" id="JASBWT010000017">
    <property type="protein sequence ID" value="KAJ9097244.1"/>
    <property type="molecule type" value="Genomic_DNA"/>
</dbReference>
<evidence type="ECO:0000313" key="2">
    <source>
        <dbReference type="Proteomes" id="UP001227268"/>
    </source>
</evidence>
<name>A0ACC2VE45_9TREE</name>
<dbReference type="Proteomes" id="UP001227268">
    <property type="component" value="Unassembled WGS sequence"/>
</dbReference>
<keyword evidence="2" id="KW-1185">Reference proteome</keyword>
<reference evidence="1" key="1">
    <citation type="submission" date="2023-04" db="EMBL/GenBank/DDBJ databases">
        <title>Draft Genome sequencing of Naganishia species isolated from polar environments using Oxford Nanopore Technology.</title>
        <authorList>
            <person name="Leo P."/>
            <person name="Venkateswaran K."/>
        </authorList>
    </citation>
    <scope>NUCLEOTIDE SEQUENCE</scope>
    <source>
        <strain evidence="1">MNA-CCFEE 5423</strain>
    </source>
</reference>